<dbReference type="SUPFAM" id="SSF50998">
    <property type="entry name" value="Quinoprotein alcohol dehydrogenase-like"/>
    <property type="match status" value="1"/>
</dbReference>
<evidence type="ECO:0000256" key="5">
    <source>
        <dbReference type="SAM" id="SignalP"/>
    </source>
</evidence>
<dbReference type="InterPro" id="IPR018391">
    <property type="entry name" value="PQQ_b-propeller_rpt"/>
</dbReference>
<dbReference type="NCBIfam" id="TIGR03300">
    <property type="entry name" value="assembly_YfgL"/>
    <property type="match status" value="1"/>
</dbReference>
<dbReference type="PROSITE" id="PS51257">
    <property type="entry name" value="PROKAR_LIPOPROTEIN"/>
    <property type="match status" value="1"/>
</dbReference>
<dbReference type="SMART" id="SM00564">
    <property type="entry name" value="PQQ"/>
    <property type="match status" value="7"/>
</dbReference>
<name>A0A177NYY0_9GAMM</name>
<dbReference type="Proteomes" id="UP000077628">
    <property type="component" value="Unassembled WGS sequence"/>
</dbReference>
<dbReference type="GO" id="GO:0043165">
    <property type="term" value="P:Gram-negative-bacterium-type cell outer membrane assembly"/>
    <property type="evidence" value="ECO:0007669"/>
    <property type="project" value="UniProtKB-UniRule"/>
</dbReference>
<dbReference type="InterPro" id="IPR011047">
    <property type="entry name" value="Quinoprotein_ADH-like_sf"/>
</dbReference>
<feature type="signal peptide" evidence="5">
    <location>
        <begin position="1"/>
        <end position="22"/>
    </location>
</feature>
<dbReference type="GO" id="GO:0009279">
    <property type="term" value="C:cell outer membrane"/>
    <property type="evidence" value="ECO:0007669"/>
    <property type="project" value="UniProtKB-SubCell"/>
</dbReference>
<keyword evidence="3 4" id="KW-0998">Cell outer membrane</keyword>
<keyword evidence="4" id="KW-0449">Lipoprotein</keyword>
<comment type="subunit">
    <text evidence="4">Part of the Bam complex.</text>
</comment>
<feature type="chain" id="PRO_5009002041" description="Outer membrane protein assembly factor BamB" evidence="5">
    <location>
        <begin position="23"/>
        <end position="403"/>
    </location>
</feature>
<dbReference type="RefSeq" id="WP_064026013.1">
    <property type="nucleotide sequence ID" value="NZ_LUUK01000064.1"/>
</dbReference>
<comment type="caution">
    <text evidence="7">The sequence shown here is derived from an EMBL/GenBank/DDBJ whole genome shotgun (WGS) entry which is preliminary data.</text>
</comment>
<gene>
    <name evidence="4" type="primary">bamB</name>
    <name evidence="7" type="ORF">A1355_21880</name>
</gene>
<dbReference type="AlphaFoldDB" id="A0A177NYY0"/>
<dbReference type="HAMAP" id="MF_00923">
    <property type="entry name" value="OM_assembly_BamB"/>
    <property type="match status" value="1"/>
</dbReference>
<dbReference type="PANTHER" id="PTHR34512">
    <property type="entry name" value="CELL SURFACE PROTEIN"/>
    <property type="match status" value="1"/>
</dbReference>
<organism evidence="7 8">
    <name type="scientific">Methylomonas koyamae</name>
    <dbReference type="NCBI Taxonomy" id="702114"/>
    <lineage>
        <taxon>Bacteria</taxon>
        <taxon>Pseudomonadati</taxon>
        <taxon>Pseudomonadota</taxon>
        <taxon>Gammaproteobacteria</taxon>
        <taxon>Methylococcales</taxon>
        <taxon>Methylococcaceae</taxon>
        <taxon>Methylomonas</taxon>
    </lineage>
</organism>
<dbReference type="InterPro" id="IPR015943">
    <property type="entry name" value="WD40/YVTN_repeat-like_dom_sf"/>
</dbReference>
<keyword evidence="4" id="KW-0564">Palmitate</keyword>
<comment type="similarity">
    <text evidence="4">Belongs to the BamB family.</text>
</comment>
<dbReference type="GO" id="GO:0051205">
    <property type="term" value="P:protein insertion into membrane"/>
    <property type="evidence" value="ECO:0007669"/>
    <property type="project" value="UniProtKB-UniRule"/>
</dbReference>
<keyword evidence="1 4" id="KW-0732">Signal</keyword>
<proteinExistence type="inferred from homology"/>
<keyword evidence="2 4" id="KW-0472">Membrane</keyword>
<sequence>MPTRIYRLHPLAALIACLPLLGGCAGLDAGRDFISGITEYITGDDDNADPPATLQEYTMEVQPEIVWKESIGSGADEKYLKLIPAAAEGSVYVGDHKGHLQARGAGNGSLTWENNSEYSFSAGPGLGPHSVIMGTSTGEVVAFDKGTGEQRWRTDVPSEVLATPVVSHGIVLVRTTDGKVLGLQENGGGVLWSFEHSVPALSIRGTGAPIVIDDSVVIGSANGKLQALQLKDGKALWEATIAIPSGRSEVERLVDLDVDPVAARGAIYIASFQGGTSSVSEVDGDVLWRNEAVSSYSGLSLDYRYLYVSDTKSEVWQLDQRSGASLWKQKDLHNRQLTAAVAYQNYVVVGDYEGYVHWLSITDGRQLGRIQVGKAAIEAKPVVVDDTVYVYAKDGTLAALRVH</sequence>
<dbReference type="PANTHER" id="PTHR34512:SF30">
    <property type="entry name" value="OUTER MEMBRANE PROTEIN ASSEMBLY FACTOR BAMB"/>
    <property type="match status" value="1"/>
</dbReference>
<dbReference type="STRING" id="702114.A1355_21880"/>
<reference evidence="8" key="1">
    <citation type="submission" date="2016-03" db="EMBL/GenBank/DDBJ databases">
        <authorList>
            <person name="Heylen K."/>
            <person name="De Vos P."/>
            <person name="Vekeman B."/>
        </authorList>
    </citation>
    <scope>NUCLEOTIDE SEQUENCE [LARGE SCALE GENOMIC DNA]</scope>
    <source>
        <strain evidence="8">R-45383</strain>
    </source>
</reference>
<dbReference type="Gene3D" id="2.130.10.10">
    <property type="entry name" value="YVTN repeat-like/Quinoprotein amine dehydrogenase"/>
    <property type="match status" value="1"/>
</dbReference>
<evidence type="ECO:0000256" key="4">
    <source>
        <dbReference type="HAMAP-Rule" id="MF_00923"/>
    </source>
</evidence>
<evidence type="ECO:0000259" key="6">
    <source>
        <dbReference type="Pfam" id="PF13360"/>
    </source>
</evidence>
<evidence type="ECO:0000313" key="8">
    <source>
        <dbReference type="Proteomes" id="UP000077628"/>
    </source>
</evidence>
<evidence type="ECO:0000256" key="2">
    <source>
        <dbReference type="ARBA" id="ARBA00023136"/>
    </source>
</evidence>
<dbReference type="InterPro" id="IPR017687">
    <property type="entry name" value="BamB"/>
</dbReference>
<keyword evidence="8" id="KW-1185">Reference proteome</keyword>
<protein>
    <recommendedName>
        <fullName evidence="4">Outer membrane protein assembly factor BamB</fullName>
    </recommendedName>
</protein>
<comment type="function">
    <text evidence="4">Part of the outer membrane protein assembly complex, which is involved in assembly and insertion of beta-barrel proteins into the outer membrane.</text>
</comment>
<dbReference type="InterPro" id="IPR002372">
    <property type="entry name" value="PQQ_rpt_dom"/>
</dbReference>
<evidence type="ECO:0000256" key="1">
    <source>
        <dbReference type="ARBA" id="ARBA00022729"/>
    </source>
</evidence>
<comment type="subcellular location">
    <subcellularLocation>
        <location evidence="4">Cell outer membrane</location>
        <topology evidence="4">Lipid-anchor</topology>
    </subcellularLocation>
</comment>
<evidence type="ECO:0000256" key="3">
    <source>
        <dbReference type="ARBA" id="ARBA00023237"/>
    </source>
</evidence>
<dbReference type="Pfam" id="PF13360">
    <property type="entry name" value="PQQ_2"/>
    <property type="match status" value="1"/>
</dbReference>
<dbReference type="OrthoDB" id="5173551at2"/>
<feature type="domain" description="Pyrrolo-quinoline quinone repeat" evidence="6">
    <location>
        <begin position="97"/>
        <end position="329"/>
    </location>
</feature>
<evidence type="ECO:0000313" key="7">
    <source>
        <dbReference type="EMBL" id="OAI23277.1"/>
    </source>
</evidence>
<dbReference type="EMBL" id="LUUK01000064">
    <property type="protein sequence ID" value="OAI23277.1"/>
    <property type="molecule type" value="Genomic_DNA"/>
</dbReference>
<accession>A0A177NYY0</accession>